<gene>
    <name evidence="1" type="ORF">METZ01_LOCUS403868</name>
</gene>
<dbReference type="InterPro" id="IPR011990">
    <property type="entry name" value="TPR-like_helical_dom_sf"/>
</dbReference>
<evidence type="ECO:0008006" key="2">
    <source>
        <dbReference type="Google" id="ProtNLM"/>
    </source>
</evidence>
<dbReference type="EMBL" id="UINC01155263">
    <property type="protein sequence ID" value="SVD51014.1"/>
    <property type="molecule type" value="Genomic_DNA"/>
</dbReference>
<feature type="non-terminal residue" evidence="1">
    <location>
        <position position="1"/>
    </location>
</feature>
<organism evidence="1">
    <name type="scientific">marine metagenome</name>
    <dbReference type="NCBI Taxonomy" id="408172"/>
    <lineage>
        <taxon>unclassified sequences</taxon>
        <taxon>metagenomes</taxon>
        <taxon>ecological metagenomes</taxon>
    </lineage>
</organism>
<feature type="non-terminal residue" evidence="1">
    <location>
        <position position="281"/>
    </location>
</feature>
<evidence type="ECO:0000313" key="1">
    <source>
        <dbReference type="EMBL" id="SVD51014.1"/>
    </source>
</evidence>
<proteinExistence type="predicted"/>
<accession>A0A382VX04</accession>
<protein>
    <recommendedName>
        <fullName evidence="2">Outer membrane lipoprotein BamD-like domain-containing protein</fullName>
    </recommendedName>
</protein>
<sequence>FCLIFISCVYFNTFYNAEISFKKALKIIEESPIIDDEIPSQAKKLLGEAVENSKLILKEYPESKYIDDAIFIIAKASFLRDEVAIAESHFNLLLRDYPESKFYSLSEIWLSYTHFRMGMIDSARTALEIIQAGEPKNKEKLYIIHNVLAEIAMEVDSIEQVYHHYELAAEYTPSGSKKTATFGKLIKIAEKYQNKERASIYLIKLGEVAPDNIRIDSKMQWIIYQRELGNFDKIIDEIESMLGLSEFAAEYMKLELELGKVYMDKGDISIAKDIFSQMVEN</sequence>
<dbReference type="AlphaFoldDB" id="A0A382VX04"/>
<reference evidence="1" key="1">
    <citation type="submission" date="2018-05" db="EMBL/GenBank/DDBJ databases">
        <authorList>
            <person name="Lanie J.A."/>
            <person name="Ng W.-L."/>
            <person name="Kazmierczak K.M."/>
            <person name="Andrzejewski T.M."/>
            <person name="Davidsen T.M."/>
            <person name="Wayne K.J."/>
            <person name="Tettelin H."/>
            <person name="Glass J.I."/>
            <person name="Rusch D."/>
            <person name="Podicherti R."/>
            <person name="Tsui H.-C.T."/>
            <person name="Winkler M.E."/>
        </authorList>
    </citation>
    <scope>NUCLEOTIDE SEQUENCE</scope>
</reference>
<name>A0A382VX04_9ZZZZ</name>
<dbReference type="SUPFAM" id="SSF48452">
    <property type="entry name" value="TPR-like"/>
    <property type="match status" value="1"/>
</dbReference>
<dbReference type="Gene3D" id="1.25.40.10">
    <property type="entry name" value="Tetratricopeptide repeat domain"/>
    <property type="match status" value="2"/>
</dbReference>